<dbReference type="PANTHER" id="PTHR43352:SF1">
    <property type="entry name" value="ANTHRANILATE--COA LIGASE"/>
    <property type="match status" value="1"/>
</dbReference>
<accession>A0A366XW18</accession>
<dbReference type="InterPro" id="IPR025110">
    <property type="entry name" value="AMP-bd_C"/>
</dbReference>
<sequence>MEQTVQKINGIGNYYNVADRIMEENIRNGLGDKAAIHYLDQTLTYHQLEEKINQFGNAIKTLGLEAEHRILLVCNDSPEFISAFLGSIRMGAVPIPVNTMMQPSDYEYFLNNSRARALVIHEEHWEKISHIRDRFLYLKQVIVISENAVIQGDTFDYHMLLSGQSTKLEAVHTTANDEAFWLYSSGSTGEPKGVVHLQHDIECAYQNYAKKVLKITADDITFSVSKLFFAYGLGNGMYFPLSAGASTVLLPDRPLPEKVFEMIEKYKPTIFFGVPTLYGSMIELAEKSERKYDLSSLRVCVSAGEALPSVFIKKWKKLYNVDILDGIGSTEVLHIFLSNNIGDVKPGSSGKVVPGYEAKIVNDLGIEVPDNEVGDLLIKGDSICSKYWNRHEENKRKFYGEWFHTGDKYYKDENGYFWYCGRSDDMMKVGGIWVSPIEIENSLLRHDYILEAAVVAEKNENNLVKPKAFIVLKSGVAPSESLKKEIKQFVKQDLAPYKYPRKIEFIDELPKTATGKIQRFRLKA</sequence>
<dbReference type="AlphaFoldDB" id="A0A366XW18"/>
<name>A0A366XW18_9BACI</name>
<dbReference type="Gene3D" id="3.40.50.12780">
    <property type="entry name" value="N-terminal domain of ligase-like"/>
    <property type="match status" value="1"/>
</dbReference>
<gene>
    <name evidence="4" type="ORF">DS031_07835</name>
</gene>
<reference evidence="4 5" key="1">
    <citation type="submission" date="2018-07" db="EMBL/GenBank/DDBJ databases">
        <title>Lottiidibacillus patelloidae gen. nov., sp. nov., isolated from the intestinal tract of a marine limpet and the reclassification of B. taeanensis BH030017T, B. algicola KMM 3737T and B. hwajinpoensis SW-72T as genus Lottiidibacillus.</title>
        <authorList>
            <person name="Liu R."/>
            <person name="Huang Z."/>
        </authorList>
    </citation>
    <scope>NUCLEOTIDE SEQUENCE [LARGE SCALE GENOMIC DNA]</scope>
    <source>
        <strain evidence="4 5">BH030017</strain>
    </source>
</reference>
<dbReference type="EMBL" id="QOCW01000006">
    <property type="protein sequence ID" value="RBW70097.1"/>
    <property type="molecule type" value="Genomic_DNA"/>
</dbReference>
<dbReference type="GO" id="GO:0016878">
    <property type="term" value="F:acid-thiol ligase activity"/>
    <property type="evidence" value="ECO:0007669"/>
    <property type="project" value="TreeGrafter"/>
</dbReference>
<keyword evidence="5" id="KW-1185">Reference proteome</keyword>
<feature type="domain" description="AMP-binding enzyme C-terminal" evidence="3">
    <location>
        <begin position="438"/>
        <end position="516"/>
    </location>
</feature>
<evidence type="ECO:0000313" key="4">
    <source>
        <dbReference type="EMBL" id="RBW70097.1"/>
    </source>
</evidence>
<dbReference type="GO" id="GO:0044550">
    <property type="term" value="P:secondary metabolite biosynthetic process"/>
    <property type="evidence" value="ECO:0007669"/>
    <property type="project" value="TreeGrafter"/>
</dbReference>
<dbReference type="Pfam" id="PF00501">
    <property type="entry name" value="AMP-binding"/>
    <property type="match status" value="1"/>
</dbReference>
<dbReference type="OrthoDB" id="9778383at2"/>
<dbReference type="GO" id="GO:0016405">
    <property type="term" value="F:CoA-ligase activity"/>
    <property type="evidence" value="ECO:0007669"/>
    <property type="project" value="InterPro"/>
</dbReference>
<evidence type="ECO:0000256" key="1">
    <source>
        <dbReference type="ARBA" id="ARBA00022598"/>
    </source>
</evidence>
<feature type="domain" description="AMP-dependent synthetase/ligase" evidence="2">
    <location>
        <begin position="30"/>
        <end position="388"/>
    </location>
</feature>
<dbReference type="NCBIfam" id="TIGR02262">
    <property type="entry name" value="benz_CoA_lig"/>
    <property type="match status" value="1"/>
</dbReference>
<dbReference type="InterPro" id="IPR011957">
    <property type="entry name" value="Benz_CoA_lig"/>
</dbReference>
<dbReference type="SUPFAM" id="SSF56801">
    <property type="entry name" value="Acetyl-CoA synthetase-like"/>
    <property type="match status" value="1"/>
</dbReference>
<evidence type="ECO:0000259" key="2">
    <source>
        <dbReference type="Pfam" id="PF00501"/>
    </source>
</evidence>
<dbReference type="InterPro" id="IPR042099">
    <property type="entry name" value="ANL_N_sf"/>
</dbReference>
<dbReference type="Gene3D" id="3.30.300.30">
    <property type="match status" value="1"/>
</dbReference>
<dbReference type="Proteomes" id="UP000253314">
    <property type="component" value="Unassembled WGS sequence"/>
</dbReference>
<dbReference type="Pfam" id="PF13193">
    <property type="entry name" value="AMP-binding_C"/>
    <property type="match status" value="1"/>
</dbReference>
<comment type="caution">
    <text evidence="4">The sequence shown here is derived from an EMBL/GenBank/DDBJ whole genome shotgun (WGS) entry which is preliminary data.</text>
</comment>
<dbReference type="InterPro" id="IPR045851">
    <property type="entry name" value="AMP-bd_C_sf"/>
</dbReference>
<evidence type="ECO:0000259" key="3">
    <source>
        <dbReference type="Pfam" id="PF13193"/>
    </source>
</evidence>
<organism evidence="4 5">
    <name type="scientific">Bacillus taeanensis</name>
    <dbReference type="NCBI Taxonomy" id="273032"/>
    <lineage>
        <taxon>Bacteria</taxon>
        <taxon>Bacillati</taxon>
        <taxon>Bacillota</taxon>
        <taxon>Bacilli</taxon>
        <taxon>Bacillales</taxon>
        <taxon>Bacillaceae</taxon>
        <taxon>Bacillus</taxon>
    </lineage>
</organism>
<dbReference type="InterPro" id="IPR000873">
    <property type="entry name" value="AMP-dep_synth/lig_dom"/>
</dbReference>
<proteinExistence type="predicted"/>
<dbReference type="GO" id="GO:0005524">
    <property type="term" value="F:ATP binding"/>
    <property type="evidence" value="ECO:0007669"/>
    <property type="project" value="InterPro"/>
</dbReference>
<dbReference type="RefSeq" id="WP_113805385.1">
    <property type="nucleotide sequence ID" value="NZ_QOCW01000006.1"/>
</dbReference>
<protein>
    <submittedName>
        <fullName evidence="4">Benzoate-CoA ligase family protein</fullName>
    </submittedName>
</protein>
<evidence type="ECO:0000313" key="5">
    <source>
        <dbReference type="Proteomes" id="UP000253314"/>
    </source>
</evidence>
<keyword evidence="1 4" id="KW-0436">Ligase</keyword>
<dbReference type="PANTHER" id="PTHR43352">
    <property type="entry name" value="ACETYL-COA SYNTHETASE"/>
    <property type="match status" value="1"/>
</dbReference>